<dbReference type="InterPro" id="IPR036291">
    <property type="entry name" value="NAD(P)-bd_dom_sf"/>
</dbReference>
<evidence type="ECO:0000259" key="9">
    <source>
        <dbReference type="Pfam" id="PF13460"/>
    </source>
</evidence>
<dbReference type="GO" id="GO:0033728">
    <property type="term" value="F:3,8-divinyl protochlorophyllide a 8-vinyl-reductase (NADPH) activity"/>
    <property type="evidence" value="ECO:0007669"/>
    <property type="project" value="UniProtKB-EC"/>
</dbReference>
<evidence type="ECO:0000256" key="7">
    <source>
        <dbReference type="ARBA" id="ARBA00024089"/>
    </source>
</evidence>
<keyword evidence="5" id="KW-0149">Chlorophyll biosynthesis</keyword>
<dbReference type="AlphaFoldDB" id="A0A1D8B1A9"/>
<dbReference type="KEGG" id="phon:BH719_02805"/>
<dbReference type="Pfam" id="PF13460">
    <property type="entry name" value="NAD_binding_10"/>
    <property type="match status" value="1"/>
</dbReference>
<dbReference type="UniPathway" id="UPA00668"/>
<dbReference type="GO" id="GO:0015995">
    <property type="term" value="P:chlorophyll biosynthetic process"/>
    <property type="evidence" value="ECO:0007669"/>
    <property type="project" value="UniProtKB-UniPathway"/>
</dbReference>
<organism evidence="10 11">
    <name type="scientific">Pauljensenia hongkongensis</name>
    <dbReference type="NCBI Taxonomy" id="178339"/>
    <lineage>
        <taxon>Bacteria</taxon>
        <taxon>Bacillati</taxon>
        <taxon>Actinomycetota</taxon>
        <taxon>Actinomycetes</taxon>
        <taxon>Actinomycetales</taxon>
        <taxon>Actinomycetaceae</taxon>
        <taxon>Pauljensenia</taxon>
    </lineage>
</organism>
<evidence type="ECO:0000256" key="1">
    <source>
        <dbReference type="ARBA" id="ARBA00005173"/>
    </source>
</evidence>
<evidence type="ECO:0000256" key="2">
    <source>
        <dbReference type="ARBA" id="ARBA00022857"/>
    </source>
</evidence>
<dbReference type="STRING" id="178339.BH719_02805"/>
<evidence type="ECO:0000313" key="10">
    <source>
        <dbReference type="EMBL" id="AOS46925.1"/>
    </source>
</evidence>
<gene>
    <name evidence="10" type="ORF">BH719_02805</name>
</gene>
<keyword evidence="3" id="KW-0809">Transit peptide</keyword>
<evidence type="ECO:0000256" key="6">
    <source>
        <dbReference type="ARBA" id="ARBA00024059"/>
    </source>
</evidence>
<dbReference type="Gene3D" id="3.40.50.720">
    <property type="entry name" value="NAD(P)-binding Rossmann-like Domain"/>
    <property type="match status" value="1"/>
</dbReference>
<evidence type="ECO:0000313" key="11">
    <source>
        <dbReference type="Proteomes" id="UP000095214"/>
    </source>
</evidence>
<evidence type="ECO:0000256" key="3">
    <source>
        <dbReference type="ARBA" id="ARBA00022946"/>
    </source>
</evidence>
<accession>A0A1D8B1A9</accession>
<sequence>MSTITIAGATGYLGRHLVAEFHRRGHTTTAIVRDAERARSAGPWGAPSLDGLVDHWIVGDVTDPRTTAGAAAGSDHVVSALGVTRQNADPWTIDNLANKAVLASALRHGANSFTYVNALGAERCPTRLTRAKTAFARALAGSGITAQIINPPAYFSDMMALLSMARHGLVAVMRREARINPVHGADLARYIADRVESGDAGQWDVGGPDTLTWEQWARTAFHVLGRRARVVTAPRWLVGPAVRATAMASPRKGDTARFAVWNMLHDCVAPATGTHRLADFYAEYARGPR</sequence>
<proteinExistence type="predicted"/>
<dbReference type="PANTHER" id="PTHR47378:SF1">
    <property type="entry name" value="DIVINYL CHLOROPHYLLIDE A 8-VINYL-REDUCTASE, CHLOROPLASTIC"/>
    <property type="match status" value="1"/>
</dbReference>
<dbReference type="InterPro" id="IPR044201">
    <property type="entry name" value="DVR-like"/>
</dbReference>
<dbReference type="PANTHER" id="PTHR47378">
    <property type="entry name" value="DIVINYL CHLOROPHYLLIDE A 8-VINYL-REDUCTASE, CHLOROPLASTIC"/>
    <property type="match status" value="1"/>
</dbReference>
<protein>
    <recommendedName>
        <fullName evidence="7">Divinyl chlorophyllide a 8-vinyl-reductase, chloroplastic</fullName>
        <ecNumber evidence="6">1.3.1.75</ecNumber>
    </recommendedName>
</protein>
<comment type="pathway">
    <text evidence="1">Porphyrin-containing compound metabolism; chlorophyll biosynthesis.</text>
</comment>
<dbReference type="OrthoDB" id="9774199at2"/>
<comment type="catalytic activity">
    <reaction evidence="8">
        <text>protochlorophyllide a + NADP(+) = 3,8-divinyl protochlorophyllide a + NADPH + H(+)</text>
        <dbReference type="Rhea" id="RHEA:48884"/>
        <dbReference type="ChEBI" id="CHEBI:15378"/>
        <dbReference type="ChEBI" id="CHEBI:57783"/>
        <dbReference type="ChEBI" id="CHEBI:58349"/>
        <dbReference type="ChEBI" id="CHEBI:58632"/>
        <dbReference type="ChEBI" id="CHEBI:83350"/>
        <dbReference type="EC" id="1.3.1.75"/>
    </reaction>
</comment>
<evidence type="ECO:0000256" key="4">
    <source>
        <dbReference type="ARBA" id="ARBA00023002"/>
    </source>
</evidence>
<name>A0A1D8B1A9_9ACTO</name>
<dbReference type="EC" id="1.3.1.75" evidence="6"/>
<keyword evidence="11" id="KW-1185">Reference proteome</keyword>
<dbReference type="RefSeq" id="WP_009743227.1">
    <property type="nucleotide sequence ID" value="NZ_CP017298.1"/>
</dbReference>
<keyword evidence="2" id="KW-0521">NADP</keyword>
<dbReference type="InterPro" id="IPR016040">
    <property type="entry name" value="NAD(P)-bd_dom"/>
</dbReference>
<keyword evidence="4" id="KW-0560">Oxidoreductase</keyword>
<reference evidence="10 11" key="1">
    <citation type="submission" date="2016-09" db="EMBL/GenBank/DDBJ databases">
        <title>Complete genome sequence of Actinomyces hongkongensis HKU8.</title>
        <authorList>
            <person name="Gao Y.-X."/>
            <person name="Zhou Y.-Y."/>
            <person name="Xie Y."/>
            <person name="Wang M."/>
            <person name="Wang S.-J."/>
            <person name="Shen S.-G."/>
        </authorList>
    </citation>
    <scope>NUCLEOTIDE SEQUENCE [LARGE SCALE GENOMIC DNA]</scope>
    <source>
        <strain evidence="10 11">HKU8</strain>
    </source>
</reference>
<dbReference type="SUPFAM" id="SSF51735">
    <property type="entry name" value="NAD(P)-binding Rossmann-fold domains"/>
    <property type="match status" value="1"/>
</dbReference>
<evidence type="ECO:0000256" key="8">
    <source>
        <dbReference type="ARBA" id="ARBA00049498"/>
    </source>
</evidence>
<feature type="domain" description="NAD(P)-binding" evidence="9">
    <location>
        <begin position="8"/>
        <end position="154"/>
    </location>
</feature>
<dbReference type="EMBL" id="CP017298">
    <property type="protein sequence ID" value="AOS46925.1"/>
    <property type="molecule type" value="Genomic_DNA"/>
</dbReference>
<evidence type="ECO:0000256" key="5">
    <source>
        <dbReference type="ARBA" id="ARBA00023171"/>
    </source>
</evidence>
<dbReference type="Proteomes" id="UP000095214">
    <property type="component" value="Chromosome"/>
</dbReference>